<keyword evidence="2" id="KW-1185">Reference proteome</keyword>
<evidence type="ECO:0000313" key="1">
    <source>
        <dbReference type="EMBL" id="KNC80443.1"/>
    </source>
</evidence>
<organism evidence="1 2">
    <name type="scientific">Sphaeroforma arctica JP610</name>
    <dbReference type="NCBI Taxonomy" id="667725"/>
    <lineage>
        <taxon>Eukaryota</taxon>
        <taxon>Ichthyosporea</taxon>
        <taxon>Ichthyophonida</taxon>
        <taxon>Sphaeroforma</taxon>
    </lineage>
</organism>
<gene>
    <name evidence="1" type="ORF">SARC_07194</name>
</gene>
<evidence type="ECO:0000313" key="2">
    <source>
        <dbReference type="Proteomes" id="UP000054560"/>
    </source>
</evidence>
<reference evidence="1 2" key="1">
    <citation type="submission" date="2011-02" db="EMBL/GenBank/DDBJ databases">
        <title>The Genome Sequence of Sphaeroforma arctica JP610.</title>
        <authorList>
            <consortium name="The Broad Institute Genome Sequencing Platform"/>
            <person name="Russ C."/>
            <person name="Cuomo C."/>
            <person name="Young S.K."/>
            <person name="Zeng Q."/>
            <person name="Gargeya S."/>
            <person name="Alvarado L."/>
            <person name="Berlin A."/>
            <person name="Chapman S.B."/>
            <person name="Chen Z."/>
            <person name="Freedman E."/>
            <person name="Gellesch M."/>
            <person name="Goldberg J."/>
            <person name="Griggs A."/>
            <person name="Gujja S."/>
            <person name="Heilman E."/>
            <person name="Heiman D."/>
            <person name="Howarth C."/>
            <person name="Mehta T."/>
            <person name="Neiman D."/>
            <person name="Pearson M."/>
            <person name="Roberts A."/>
            <person name="Saif S."/>
            <person name="Shea T."/>
            <person name="Shenoy N."/>
            <person name="Sisk P."/>
            <person name="Stolte C."/>
            <person name="Sykes S."/>
            <person name="White J."/>
            <person name="Yandava C."/>
            <person name="Burger G."/>
            <person name="Gray M.W."/>
            <person name="Holland P.W.H."/>
            <person name="King N."/>
            <person name="Lang F.B.F."/>
            <person name="Roger A.J."/>
            <person name="Ruiz-Trillo I."/>
            <person name="Haas B."/>
            <person name="Nusbaum C."/>
            <person name="Birren B."/>
        </authorList>
    </citation>
    <scope>NUCLEOTIDE SEQUENCE [LARGE SCALE GENOMIC DNA]</scope>
    <source>
        <strain evidence="1 2">JP610</strain>
    </source>
</reference>
<dbReference type="Proteomes" id="UP000054560">
    <property type="component" value="Unassembled WGS sequence"/>
</dbReference>
<name>A0A0L0FWV8_9EUKA</name>
<protein>
    <submittedName>
        <fullName evidence="1">Uncharacterized protein</fullName>
    </submittedName>
</protein>
<sequence>MEQNDASFIDSLVQCIDLDGHVRGAPSIHDKNSPGKDAGHRLQRRNFSYDQIQIAANDPISATQCTQEQLPVIENDEPARNVGESLKSLPRNTSVNSWTRCEISSAIAESRSGFNFQGVASEVSRGT</sequence>
<dbReference type="GeneID" id="25907698"/>
<accession>A0A0L0FWV8</accession>
<dbReference type="RefSeq" id="XP_014154345.1">
    <property type="nucleotide sequence ID" value="XM_014298870.1"/>
</dbReference>
<dbReference type="AlphaFoldDB" id="A0A0L0FWV8"/>
<proteinExistence type="predicted"/>
<dbReference type="EMBL" id="KQ242150">
    <property type="protein sequence ID" value="KNC80443.1"/>
    <property type="molecule type" value="Genomic_DNA"/>
</dbReference>